<dbReference type="Proteomes" id="UP000542125">
    <property type="component" value="Unassembled WGS sequence"/>
</dbReference>
<evidence type="ECO:0000313" key="2">
    <source>
        <dbReference type="EMBL" id="NYE81770.1"/>
    </source>
</evidence>
<comment type="caution">
    <text evidence="2">The sequence shown here is derived from an EMBL/GenBank/DDBJ whole genome shotgun (WGS) entry which is preliminary data.</text>
</comment>
<keyword evidence="3" id="KW-1185">Reference proteome</keyword>
<accession>A0A7Y9IRJ4</accession>
<dbReference type="EMBL" id="JACBYR010000001">
    <property type="protein sequence ID" value="NYE81770.1"/>
    <property type="molecule type" value="Genomic_DNA"/>
</dbReference>
<reference evidence="2 3" key="1">
    <citation type="submission" date="2020-07" db="EMBL/GenBank/DDBJ databases">
        <title>Genomic Encyclopedia of Type Strains, Phase IV (KMG-V): Genome sequencing to study the core and pangenomes of soil and plant-associated prokaryotes.</title>
        <authorList>
            <person name="Whitman W."/>
        </authorList>
    </citation>
    <scope>NUCLEOTIDE SEQUENCE [LARGE SCALE GENOMIC DNA]</scope>
    <source>
        <strain evidence="2 3">SAS40</strain>
    </source>
</reference>
<protein>
    <recommendedName>
        <fullName evidence="1">Transcription regulator HTH AraC- type ligand binding domain-containing protein</fullName>
    </recommendedName>
</protein>
<organism evidence="2 3">
    <name type="scientific">Pigmentiphaga litoralis</name>
    <dbReference type="NCBI Taxonomy" id="516702"/>
    <lineage>
        <taxon>Bacteria</taxon>
        <taxon>Pseudomonadati</taxon>
        <taxon>Pseudomonadota</taxon>
        <taxon>Betaproteobacteria</taxon>
        <taxon>Burkholderiales</taxon>
        <taxon>Alcaligenaceae</taxon>
        <taxon>Pigmentiphaga</taxon>
    </lineage>
</organism>
<evidence type="ECO:0000259" key="1">
    <source>
        <dbReference type="Pfam" id="PF14525"/>
    </source>
</evidence>
<dbReference type="AlphaFoldDB" id="A0A7Y9IRJ4"/>
<sequence length="180" mass="19816">MTFVLVMHSGEQDTGELCGELGQETAIEAHLAEHFVHVHMPLCGGARLLCPEGERALNAELAGVISPGSPCRVVWDRDCEQLIVRIAGERLEKVGRGIVGGNYRAPIVFEPEMNLQTPGGRAWRLLVDYARGEDAMRNPTTPSFGHYTLEDLLIAHLLVHQRHNYTDGLLDALPESPSRS</sequence>
<proteinExistence type="predicted"/>
<feature type="domain" description="Transcription regulator HTH AraC- type ligand binding" evidence="1">
    <location>
        <begin position="22"/>
        <end position="158"/>
    </location>
</feature>
<name>A0A7Y9IRJ4_9BURK</name>
<dbReference type="Pfam" id="PF14525">
    <property type="entry name" value="AraC_binding_2"/>
    <property type="match status" value="1"/>
</dbReference>
<evidence type="ECO:0000313" key="3">
    <source>
        <dbReference type="Proteomes" id="UP000542125"/>
    </source>
</evidence>
<gene>
    <name evidence="2" type="ORF">FHW18_001041</name>
</gene>
<dbReference type="InterPro" id="IPR035418">
    <property type="entry name" value="AraC-bd_2"/>
</dbReference>